<evidence type="ECO:0000259" key="1">
    <source>
        <dbReference type="Pfam" id="PF00551"/>
    </source>
</evidence>
<feature type="domain" description="Formyl transferase N-terminal" evidence="1">
    <location>
        <begin position="65"/>
        <end position="175"/>
    </location>
</feature>
<gene>
    <name evidence="3" type="ORF">HTZ77_35775</name>
</gene>
<dbReference type="PANTHER" id="PTHR11138:SF5">
    <property type="entry name" value="METHIONYL-TRNA FORMYLTRANSFERASE, MITOCHONDRIAL"/>
    <property type="match status" value="1"/>
</dbReference>
<dbReference type="AlphaFoldDB" id="A0A7Y6IH21"/>
<evidence type="ECO:0000313" key="3">
    <source>
        <dbReference type="EMBL" id="NUW36729.1"/>
    </source>
</evidence>
<comment type="caution">
    <text evidence="3">The sequence shown here is derived from an EMBL/GenBank/DDBJ whole genome shotgun (WGS) entry which is preliminary data.</text>
</comment>
<sequence length="313" mass="33612">MKTFAFCTGMEFAAPAVDVLAAQGTAPSLLIGYPPKLSHRSGYAPLQEAAEKYGIPLLETDDINDGRAHELVTGKGIDLLVVAGWSQLVRDPLLSACPLGAIGLHPTRLPEGRGRAPLPWTIIKGLTSSAVSLFFLNEGADEGELIAQRDFEVSRRDDVTEVYRKVTEINIELLATYVPLLLAGQVVARPQPPGGSWWERRRPEDGVIDWARPAGDVYDFVRALAAPYPGAFTSVDGRRLYVHSADLVEWGGADEPPGTVLAPVWSTGTAGVLVACGSRLLVVREAQWEGGERRDALALLEAGELPVGTRLGT</sequence>
<dbReference type="PANTHER" id="PTHR11138">
    <property type="entry name" value="METHIONYL-TRNA FORMYLTRANSFERASE"/>
    <property type="match status" value="1"/>
</dbReference>
<accession>A0A7Y6IH21</accession>
<name>A0A7Y6IH21_9ACTN</name>
<dbReference type="EMBL" id="JABWGN010000016">
    <property type="protein sequence ID" value="NUW36729.1"/>
    <property type="molecule type" value="Genomic_DNA"/>
</dbReference>
<evidence type="ECO:0000259" key="2">
    <source>
        <dbReference type="Pfam" id="PF02911"/>
    </source>
</evidence>
<organism evidence="3 4">
    <name type="scientific">Nonomuraea montanisoli</name>
    <dbReference type="NCBI Taxonomy" id="2741721"/>
    <lineage>
        <taxon>Bacteria</taxon>
        <taxon>Bacillati</taxon>
        <taxon>Actinomycetota</taxon>
        <taxon>Actinomycetes</taxon>
        <taxon>Streptosporangiales</taxon>
        <taxon>Streptosporangiaceae</taxon>
        <taxon>Nonomuraea</taxon>
    </lineage>
</organism>
<reference evidence="3 4" key="1">
    <citation type="submission" date="2020-06" db="EMBL/GenBank/DDBJ databases">
        <title>Nonomuraea sp. SMC257, a novel actinomycete isolated from soil.</title>
        <authorList>
            <person name="Chanama M."/>
        </authorList>
    </citation>
    <scope>NUCLEOTIDE SEQUENCE [LARGE SCALE GENOMIC DNA]</scope>
    <source>
        <strain evidence="3 4">SMC257</strain>
    </source>
</reference>
<dbReference type="RefSeq" id="WP_175594171.1">
    <property type="nucleotide sequence ID" value="NZ_JABWGN010000016.1"/>
</dbReference>
<dbReference type="GO" id="GO:0005829">
    <property type="term" value="C:cytosol"/>
    <property type="evidence" value="ECO:0007669"/>
    <property type="project" value="TreeGrafter"/>
</dbReference>
<dbReference type="Gene3D" id="3.40.50.12230">
    <property type="match status" value="1"/>
</dbReference>
<keyword evidence="3" id="KW-0808">Transferase</keyword>
<dbReference type="Pfam" id="PF02911">
    <property type="entry name" value="Formyl_trans_C"/>
    <property type="match status" value="1"/>
</dbReference>
<dbReference type="SUPFAM" id="SSF50486">
    <property type="entry name" value="FMT C-terminal domain-like"/>
    <property type="match status" value="1"/>
</dbReference>
<dbReference type="SUPFAM" id="SSF53328">
    <property type="entry name" value="Formyltransferase"/>
    <property type="match status" value="1"/>
</dbReference>
<dbReference type="InterPro" id="IPR036477">
    <property type="entry name" value="Formyl_transf_N_sf"/>
</dbReference>
<dbReference type="InterPro" id="IPR002376">
    <property type="entry name" value="Formyl_transf_N"/>
</dbReference>
<protein>
    <submittedName>
        <fullName evidence="3">Methionyl-tRNA formyltransferase</fullName>
    </submittedName>
</protein>
<dbReference type="InterPro" id="IPR011034">
    <property type="entry name" value="Formyl_transferase-like_C_sf"/>
</dbReference>
<keyword evidence="4" id="KW-1185">Reference proteome</keyword>
<dbReference type="Pfam" id="PF00551">
    <property type="entry name" value="Formyl_trans_N"/>
    <property type="match status" value="1"/>
</dbReference>
<dbReference type="GO" id="GO:0004479">
    <property type="term" value="F:methionyl-tRNA formyltransferase activity"/>
    <property type="evidence" value="ECO:0007669"/>
    <property type="project" value="TreeGrafter"/>
</dbReference>
<dbReference type="CDD" id="cd08702">
    <property type="entry name" value="Arna_FMT_C"/>
    <property type="match status" value="1"/>
</dbReference>
<dbReference type="InterPro" id="IPR005793">
    <property type="entry name" value="Formyl_trans_C"/>
</dbReference>
<dbReference type="Proteomes" id="UP000586042">
    <property type="component" value="Unassembled WGS sequence"/>
</dbReference>
<feature type="domain" description="Formyl transferase C-terminal" evidence="2">
    <location>
        <begin position="203"/>
        <end position="299"/>
    </location>
</feature>
<proteinExistence type="predicted"/>
<evidence type="ECO:0000313" key="4">
    <source>
        <dbReference type="Proteomes" id="UP000586042"/>
    </source>
</evidence>